<dbReference type="Proteomes" id="UP000006591">
    <property type="component" value="Chromosome 4"/>
</dbReference>
<dbReference type="AlphaFoldDB" id="A0A0E0H7P0"/>
<proteinExistence type="predicted"/>
<dbReference type="EnsemblPlants" id="ONIVA04G28600.1">
    <property type="protein sequence ID" value="ONIVA04G28600.1"/>
    <property type="gene ID" value="ONIVA04G28600"/>
</dbReference>
<evidence type="ECO:0008006" key="3">
    <source>
        <dbReference type="Google" id="ProtNLM"/>
    </source>
</evidence>
<sequence length="122" mass="13771">MVAKVVTKPCKRGIRVIGAPCKKGCCNPNDPIKFELLQFCISALWPFDNEPMILRSFSPFQYSHLKDVLVTGYKGAIEQPEFLAHIVELSTVDTVEAPWNDIFGYVIRIKHQLRAPFSSNCS</sequence>
<keyword evidence="2" id="KW-1185">Reference proteome</keyword>
<reference evidence="1" key="1">
    <citation type="submission" date="2015-04" db="UniProtKB">
        <authorList>
            <consortium name="EnsemblPlants"/>
        </authorList>
    </citation>
    <scope>IDENTIFICATION</scope>
    <source>
        <strain evidence="1">SL10</strain>
    </source>
</reference>
<dbReference type="Gramene" id="ONIVA04G28600.1">
    <property type="protein sequence ID" value="ONIVA04G28600.1"/>
    <property type="gene ID" value="ONIVA04G28600"/>
</dbReference>
<organism evidence="1">
    <name type="scientific">Oryza nivara</name>
    <name type="common">Indian wild rice</name>
    <name type="synonym">Oryza sativa f. spontanea</name>
    <dbReference type="NCBI Taxonomy" id="4536"/>
    <lineage>
        <taxon>Eukaryota</taxon>
        <taxon>Viridiplantae</taxon>
        <taxon>Streptophyta</taxon>
        <taxon>Embryophyta</taxon>
        <taxon>Tracheophyta</taxon>
        <taxon>Spermatophyta</taxon>
        <taxon>Magnoliopsida</taxon>
        <taxon>Liliopsida</taxon>
        <taxon>Poales</taxon>
        <taxon>Poaceae</taxon>
        <taxon>BOP clade</taxon>
        <taxon>Oryzoideae</taxon>
        <taxon>Oryzeae</taxon>
        <taxon>Oryzinae</taxon>
        <taxon>Oryza</taxon>
    </lineage>
</organism>
<dbReference type="STRING" id="4536.A0A0E0H7P0"/>
<dbReference type="HOGENOM" id="CLU_2103151_0_0_1"/>
<evidence type="ECO:0000313" key="2">
    <source>
        <dbReference type="Proteomes" id="UP000006591"/>
    </source>
</evidence>
<protein>
    <recommendedName>
        <fullName evidence="3">FBD domain-containing protein</fullName>
    </recommendedName>
</protein>
<accession>A0A0E0H7P0</accession>
<reference evidence="1" key="2">
    <citation type="submission" date="2018-04" db="EMBL/GenBank/DDBJ databases">
        <title>OnivRS2 (Oryza nivara Reference Sequence Version 2).</title>
        <authorList>
            <person name="Zhang J."/>
            <person name="Kudrna D."/>
            <person name="Lee S."/>
            <person name="Talag J."/>
            <person name="Rajasekar S."/>
            <person name="Welchert J."/>
            <person name="Hsing Y.-I."/>
            <person name="Wing R.A."/>
        </authorList>
    </citation>
    <scope>NUCLEOTIDE SEQUENCE [LARGE SCALE GENOMIC DNA]</scope>
    <source>
        <strain evidence="1">SL10</strain>
    </source>
</reference>
<evidence type="ECO:0000313" key="1">
    <source>
        <dbReference type="EnsemblPlants" id="ONIVA04G28600.1"/>
    </source>
</evidence>
<name>A0A0E0H7P0_ORYNI</name>
<dbReference type="OMA" id="EAPWNDI"/>